<comment type="caution">
    <text evidence="2">The sequence shown here is derived from an EMBL/GenBank/DDBJ whole genome shotgun (WGS) entry which is preliminary data.</text>
</comment>
<accession>A0A645ASD8</accession>
<reference evidence="2" key="1">
    <citation type="submission" date="2019-08" db="EMBL/GenBank/DDBJ databases">
        <authorList>
            <person name="Kucharzyk K."/>
            <person name="Murdoch R.W."/>
            <person name="Higgins S."/>
            <person name="Loffler F."/>
        </authorList>
    </citation>
    <scope>NUCLEOTIDE SEQUENCE</scope>
</reference>
<name>A0A645ASD8_9ZZZZ</name>
<gene>
    <name evidence="2" type="ORF">SDC9_99264</name>
</gene>
<evidence type="ECO:0000259" key="1">
    <source>
        <dbReference type="Pfam" id="PF09851"/>
    </source>
</evidence>
<evidence type="ECO:0000313" key="2">
    <source>
        <dbReference type="EMBL" id="MPM52504.1"/>
    </source>
</evidence>
<feature type="domain" description="SHOCT" evidence="1">
    <location>
        <begin position="69"/>
        <end position="96"/>
    </location>
</feature>
<dbReference type="AlphaFoldDB" id="A0A645ASD8"/>
<proteinExistence type="predicted"/>
<dbReference type="Pfam" id="PF09851">
    <property type="entry name" value="SHOCT"/>
    <property type="match status" value="1"/>
</dbReference>
<dbReference type="InterPro" id="IPR018649">
    <property type="entry name" value="SHOCT"/>
</dbReference>
<dbReference type="EMBL" id="VSSQ01013893">
    <property type="protein sequence ID" value="MPM52504.1"/>
    <property type="molecule type" value="Genomic_DNA"/>
</dbReference>
<sequence length="99" mass="11144">MGLVFCCIGLFFVIPSFGAFGIIWTLFAVVITVTNALNAFTEKGVPSHEIELDDGDNTADTSNEDSIEERMEKLKEMYEKELITSDEYEAKKKDLLDKL</sequence>
<protein>
    <recommendedName>
        <fullName evidence="1">SHOCT domain-containing protein</fullName>
    </recommendedName>
</protein>
<organism evidence="2">
    <name type="scientific">bioreactor metagenome</name>
    <dbReference type="NCBI Taxonomy" id="1076179"/>
    <lineage>
        <taxon>unclassified sequences</taxon>
        <taxon>metagenomes</taxon>
        <taxon>ecological metagenomes</taxon>
    </lineage>
</organism>